<dbReference type="PROSITE" id="PS50893">
    <property type="entry name" value="ABC_TRANSPORTER_2"/>
    <property type="match status" value="1"/>
</dbReference>
<organism evidence="7 8">
    <name type="scientific">Candidatus Aeolococcus gillhamiae</name>
    <dbReference type="NCBI Taxonomy" id="3127015"/>
    <lineage>
        <taxon>Bacteria</taxon>
        <taxon>Bacillati</taxon>
        <taxon>Candidatus Dormiibacterota</taxon>
        <taxon>Candidatus Dormibacteria</taxon>
        <taxon>Candidatus Aeolococcales</taxon>
        <taxon>Candidatus Aeolococcaceae</taxon>
        <taxon>Candidatus Aeolococcus</taxon>
    </lineage>
</organism>
<comment type="caution">
    <text evidence="7">The sequence shown here is derived from an EMBL/GenBank/DDBJ whole genome shotgun (WGS) entry which is preliminary data.</text>
</comment>
<dbReference type="InterPro" id="IPR003593">
    <property type="entry name" value="AAA+_ATPase"/>
</dbReference>
<dbReference type="PANTHER" id="PTHR43820">
    <property type="entry name" value="HIGH-AFFINITY BRANCHED-CHAIN AMINO ACID TRANSPORT ATP-BINDING PROTEIN LIVF"/>
    <property type="match status" value="1"/>
</dbReference>
<accession>A0A934JZ84</accession>
<dbReference type="InterPro" id="IPR027417">
    <property type="entry name" value="P-loop_NTPase"/>
</dbReference>
<evidence type="ECO:0000259" key="6">
    <source>
        <dbReference type="PROSITE" id="PS50893"/>
    </source>
</evidence>
<reference evidence="7 8" key="1">
    <citation type="submission" date="2020-10" db="EMBL/GenBank/DDBJ databases">
        <title>Ca. Dormibacterota MAGs.</title>
        <authorList>
            <person name="Montgomery K."/>
        </authorList>
    </citation>
    <scope>NUCLEOTIDE SEQUENCE [LARGE SCALE GENOMIC DNA]</scope>
    <source>
        <strain evidence="7">SC8812_S17_18</strain>
    </source>
</reference>
<evidence type="ECO:0000256" key="5">
    <source>
        <dbReference type="ARBA" id="ARBA00022970"/>
    </source>
</evidence>
<protein>
    <submittedName>
        <fullName evidence="7">ABC transporter ATP-binding protein</fullName>
    </submittedName>
</protein>
<dbReference type="Gene3D" id="3.40.50.300">
    <property type="entry name" value="P-loop containing nucleotide triphosphate hydrolases"/>
    <property type="match status" value="1"/>
</dbReference>
<dbReference type="RefSeq" id="WP_337310350.1">
    <property type="nucleotide sequence ID" value="NZ_JAEKNS010000061.1"/>
</dbReference>
<dbReference type="GO" id="GO:0015658">
    <property type="term" value="F:branched-chain amino acid transmembrane transporter activity"/>
    <property type="evidence" value="ECO:0007669"/>
    <property type="project" value="TreeGrafter"/>
</dbReference>
<comment type="similarity">
    <text evidence="1">Belongs to the ABC transporter superfamily.</text>
</comment>
<dbReference type="EMBL" id="JAEKNS010000061">
    <property type="protein sequence ID" value="MBJ7594287.1"/>
    <property type="molecule type" value="Genomic_DNA"/>
</dbReference>
<dbReference type="PROSITE" id="PS00211">
    <property type="entry name" value="ABC_TRANSPORTER_1"/>
    <property type="match status" value="1"/>
</dbReference>
<dbReference type="Pfam" id="PF00005">
    <property type="entry name" value="ABC_tran"/>
    <property type="match status" value="1"/>
</dbReference>
<evidence type="ECO:0000313" key="8">
    <source>
        <dbReference type="Proteomes" id="UP000606991"/>
    </source>
</evidence>
<name>A0A934JZ84_9BACT</name>
<dbReference type="SMART" id="SM00382">
    <property type="entry name" value="AAA"/>
    <property type="match status" value="1"/>
</dbReference>
<dbReference type="InterPro" id="IPR052156">
    <property type="entry name" value="BCAA_Transport_ATP-bd_LivF"/>
</dbReference>
<dbReference type="GO" id="GO:0015807">
    <property type="term" value="P:L-amino acid transport"/>
    <property type="evidence" value="ECO:0007669"/>
    <property type="project" value="TreeGrafter"/>
</dbReference>
<dbReference type="GO" id="GO:0016887">
    <property type="term" value="F:ATP hydrolysis activity"/>
    <property type="evidence" value="ECO:0007669"/>
    <property type="project" value="InterPro"/>
</dbReference>
<feature type="domain" description="ABC transporter" evidence="6">
    <location>
        <begin position="1"/>
        <end position="225"/>
    </location>
</feature>
<evidence type="ECO:0000256" key="1">
    <source>
        <dbReference type="ARBA" id="ARBA00005417"/>
    </source>
</evidence>
<proteinExistence type="inferred from homology"/>
<evidence type="ECO:0000256" key="3">
    <source>
        <dbReference type="ARBA" id="ARBA00022741"/>
    </source>
</evidence>
<evidence type="ECO:0000256" key="2">
    <source>
        <dbReference type="ARBA" id="ARBA00022448"/>
    </source>
</evidence>
<dbReference type="CDD" id="cd03224">
    <property type="entry name" value="ABC_TM1139_LivF_branched"/>
    <property type="match status" value="1"/>
</dbReference>
<keyword evidence="4 7" id="KW-0067">ATP-binding</keyword>
<dbReference type="PANTHER" id="PTHR43820:SF4">
    <property type="entry name" value="HIGH-AFFINITY BRANCHED-CHAIN AMINO ACID TRANSPORT ATP-BINDING PROTEIN LIVF"/>
    <property type="match status" value="1"/>
</dbReference>
<evidence type="ECO:0000313" key="7">
    <source>
        <dbReference type="EMBL" id="MBJ7594287.1"/>
    </source>
</evidence>
<dbReference type="SUPFAM" id="SSF52540">
    <property type="entry name" value="P-loop containing nucleoside triphosphate hydrolases"/>
    <property type="match status" value="1"/>
</dbReference>
<dbReference type="Proteomes" id="UP000606991">
    <property type="component" value="Unassembled WGS sequence"/>
</dbReference>
<keyword evidence="3" id="KW-0547">Nucleotide-binding</keyword>
<dbReference type="AlphaFoldDB" id="A0A934JZ84"/>
<evidence type="ECO:0000256" key="4">
    <source>
        <dbReference type="ARBA" id="ARBA00022840"/>
    </source>
</evidence>
<dbReference type="InterPro" id="IPR003439">
    <property type="entry name" value="ABC_transporter-like_ATP-bd"/>
</dbReference>
<dbReference type="GO" id="GO:0005524">
    <property type="term" value="F:ATP binding"/>
    <property type="evidence" value="ECO:0007669"/>
    <property type="project" value="UniProtKB-KW"/>
</dbReference>
<keyword evidence="5" id="KW-0029">Amino-acid transport</keyword>
<dbReference type="InterPro" id="IPR017871">
    <property type="entry name" value="ABC_transporter-like_CS"/>
</dbReference>
<gene>
    <name evidence="7" type="ORF">JF886_05380</name>
</gene>
<sequence length="230" mass="24809">MTVLHGIDLTVDEHEFVAMLGPNGAGKSTVLRAILGGCAIHGGAIHWNGQSLLGRPAHERAPLGIGHVPEGRHVWPSLTVRENLLLGSWSLGRQRRGDESNRRLDYVLEIFPLLRERLELPAAVLSGGEQQMLSIGRALMGRPRLLLVDEPSIGLAPIAVEAVVDALTRLKQSGDFALLLVEQSAREALELCDRAYILNRGEVQASGGAAELIHSEALESAYFGLDPNDS</sequence>
<keyword evidence="2" id="KW-0813">Transport</keyword>